<dbReference type="PANTHER" id="PTHR43289:SF6">
    <property type="entry name" value="SERINE_THREONINE-PROTEIN KINASE NEKL-3"/>
    <property type="match status" value="1"/>
</dbReference>
<evidence type="ECO:0000256" key="7">
    <source>
        <dbReference type="PROSITE-ProRule" id="PRU10141"/>
    </source>
</evidence>
<evidence type="ECO:0000256" key="9">
    <source>
        <dbReference type="SAM" id="Phobius"/>
    </source>
</evidence>
<keyword evidence="4 7" id="KW-0547">Nucleotide-binding</keyword>
<dbReference type="FunFam" id="1.10.510.10:FF:000021">
    <property type="entry name" value="Serine/threonine protein kinase"/>
    <property type="match status" value="1"/>
</dbReference>
<proteinExistence type="predicted"/>
<organism evidence="11 12">
    <name type="scientific">Corynebacterium urealyticum</name>
    <dbReference type="NCBI Taxonomy" id="43771"/>
    <lineage>
        <taxon>Bacteria</taxon>
        <taxon>Bacillati</taxon>
        <taxon>Actinomycetota</taxon>
        <taxon>Actinomycetes</taxon>
        <taxon>Mycobacteriales</taxon>
        <taxon>Corynebacteriaceae</taxon>
        <taxon>Corynebacterium</taxon>
    </lineage>
</organism>
<reference evidence="11 12" key="1">
    <citation type="submission" date="2017-11" db="EMBL/GenBank/DDBJ databases">
        <title>Infants hospitalized years apart are colonized by the same room-sourced microbial strains.</title>
        <authorList>
            <person name="Brooks B."/>
            <person name="Olm M.R."/>
            <person name="Firek B.A."/>
            <person name="Baker R."/>
            <person name="Thomas B.C."/>
            <person name="Morowitz M.J."/>
            <person name="Banfield J.F."/>
        </authorList>
    </citation>
    <scope>NUCLEOTIDE SEQUENCE [LARGE SCALE GENOMIC DNA]</scope>
    <source>
        <strain evidence="11">S2_012_000_R3_87</strain>
    </source>
</reference>
<evidence type="ECO:0000259" key="10">
    <source>
        <dbReference type="PROSITE" id="PS50011"/>
    </source>
</evidence>
<dbReference type="Proteomes" id="UP000249451">
    <property type="component" value="Unassembled WGS sequence"/>
</dbReference>
<evidence type="ECO:0000256" key="4">
    <source>
        <dbReference type="ARBA" id="ARBA00022741"/>
    </source>
</evidence>
<dbReference type="CDD" id="cd14014">
    <property type="entry name" value="STKc_PknB_like"/>
    <property type="match status" value="1"/>
</dbReference>
<evidence type="ECO:0000256" key="5">
    <source>
        <dbReference type="ARBA" id="ARBA00022777"/>
    </source>
</evidence>
<keyword evidence="6 7" id="KW-0067">ATP-binding</keyword>
<keyword evidence="9" id="KW-0472">Membrane</keyword>
<dbReference type="SMART" id="SM00220">
    <property type="entry name" value="S_TKc"/>
    <property type="match status" value="1"/>
</dbReference>
<dbReference type="InterPro" id="IPR000719">
    <property type="entry name" value="Prot_kinase_dom"/>
</dbReference>
<evidence type="ECO:0000256" key="2">
    <source>
        <dbReference type="ARBA" id="ARBA00022527"/>
    </source>
</evidence>
<feature type="binding site" evidence="7">
    <location>
        <position position="55"/>
    </location>
    <ligand>
        <name>ATP</name>
        <dbReference type="ChEBI" id="CHEBI:30616"/>
    </ligand>
</feature>
<keyword evidence="9" id="KW-1133">Transmembrane helix</keyword>
<dbReference type="InterPro" id="IPR011009">
    <property type="entry name" value="Kinase-like_dom_sf"/>
</dbReference>
<dbReference type="Pfam" id="PF00069">
    <property type="entry name" value="Pkinase"/>
    <property type="match status" value="1"/>
</dbReference>
<feature type="compositionally biased region" description="Polar residues" evidence="8">
    <location>
        <begin position="419"/>
        <end position="431"/>
    </location>
</feature>
<dbReference type="PROSITE" id="PS00107">
    <property type="entry name" value="PROTEIN_KINASE_ATP"/>
    <property type="match status" value="1"/>
</dbReference>
<dbReference type="SUPFAM" id="SSF56112">
    <property type="entry name" value="Protein kinase-like (PK-like)"/>
    <property type="match status" value="1"/>
</dbReference>
<feature type="domain" description="Protein kinase" evidence="10">
    <location>
        <begin position="26"/>
        <end position="295"/>
    </location>
</feature>
<keyword evidence="5 11" id="KW-0418">Kinase</keyword>
<dbReference type="InterPro" id="IPR017441">
    <property type="entry name" value="Protein_kinase_ATP_BS"/>
</dbReference>
<dbReference type="GO" id="GO:0004674">
    <property type="term" value="F:protein serine/threonine kinase activity"/>
    <property type="evidence" value="ECO:0007669"/>
    <property type="project" value="UniProtKB-KW"/>
</dbReference>
<sequence length="547" mass="57565">MTEQPEQHQPDRTDIEYTQRLLGERYQLSWIVGRGGMSTVWLARDTVAQRDVAIKILKPEYTESPEFRERFRNEAEAAEHFDSPNVVATYDYGEISADGSQPTQDTRAVFCYIVMEYVRGESLADVLRRERQLPEPLALDLIRQTAMGLAAIHATGTVHRDIKPANLLLTADGTVKITDFGIAKAAQAVPLTQTGMVVGTAQYVSPEQAQGREVTAASDVYSLGVVAYEVLAGHRPFRGDSSVSVAIKHISEQPEPLPEELSSPLRELVNTCLRKSPQARYADGQELAEAAAAVLSGAPAPRPAAVSTADAAAHTDVFAAHGGARGAAPGDSDAELSQVVTGSGTAVPPQQGPARGPRKAGVAGAAGAASQRSAGRDGQQRGSATPWIVLGVVVALGLGVIGYLLFSDSDSPTGERATKTVTSEVTTSPTQEEYVPPQPVDPIPEETQPSEDDGADDRETSSTRPERPTQPSTQPGRPTRTQPTPSSPRPPSQPSQPTVPTDDNPAPSAPNPGGDQPNPGNNAEGPTGTGATNPADSEVGALGLRAI</sequence>
<feature type="compositionally biased region" description="Low complexity" evidence="8">
    <location>
        <begin position="469"/>
        <end position="484"/>
    </location>
</feature>
<feature type="region of interest" description="Disordered" evidence="8">
    <location>
        <begin position="322"/>
        <end position="382"/>
    </location>
</feature>
<dbReference type="EC" id="2.7.11.1" evidence="1"/>
<evidence type="ECO:0000256" key="3">
    <source>
        <dbReference type="ARBA" id="ARBA00022679"/>
    </source>
</evidence>
<keyword evidence="9" id="KW-0812">Transmembrane</keyword>
<feature type="compositionally biased region" description="Pro residues" evidence="8">
    <location>
        <begin position="485"/>
        <end position="494"/>
    </location>
</feature>
<evidence type="ECO:0000313" key="11">
    <source>
        <dbReference type="EMBL" id="PZO97883.1"/>
    </source>
</evidence>
<dbReference type="Gene3D" id="1.10.510.10">
    <property type="entry name" value="Transferase(Phosphotransferase) domain 1"/>
    <property type="match status" value="1"/>
</dbReference>
<dbReference type="Gene3D" id="3.30.200.20">
    <property type="entry name" value="Phosphorylase Kinase, domain 1"/>
    <property type="match status" value="1"/>
</dbReference>
<dbReference type="EMBL" id="QFNY01000352">
    <property type="protein sequence ID" value="PZO97883.1"/>
    <property type="molecule type" value="Genomic_DNA"/>
</dbReference>
<feature type="transmembrane region" description="Helical" evidence="9">
    <location>
        <begin position="387"/>
        <end position="406"/>
    </location>
</feature>
<protein>
    <recommendedName>
        <fullName evidence="1">non-specific serine/threonine protein kinase</fullName>
        <ecNumber evidence="1">2.7.11.1</ecNumber>
    </recommendedName>
</protein>
<evidence type="ECO:0000256" key="6">
    <source>
        <dbReference type="ARBA" id="ARBA00022840"/>
    </source>
</evidence>
<dbReference type="PROSITE" id="PS50011">
    <property type="entry name" value="PROTEIN_KINASE_DOM"/>
    <property type="match status" value="1"/>
</dbReference>
<keyword evidence="2 11" id="KW-0723">Serine/threonine-protein kinase</keyword>
<comment type="caution">
    <text evidence="11">The sequence shown here is derived from an EMBL/GenBank/DDBJ whole genome shotgun (WGS) entry which is preliminary data.</text>
</comment>
<keyword evidence="3" id="KW-0808">Transferase</keyword>
<gene>
    <name evidence="11" type="ORF">DI609_12065</name>
</gene>
<evidence type="ECO:0000313" key="12">
    <source>
        <dbReference type="Proteomes" id="UP000249451"/>
    </source>
</evidence>
<feature type="compositionally biased region" description="Basic and acidic residues" evidence="8">
    <location>
        <begin position="457"/>
        <end position="467"/>
    </location>
</feature>
<accession>A0A2W5AVN2</accession>
<feature type="compositionally biased region" description="Low complexity" evidence="8">
    <location>
        <begin position="352"/>
        <end position="373"/>
    </location>
</feature>
<feature type="compositionally biased region" description="Low complexity" evidence="8">
    <location>
        <begin position="511"/>
        <end position="522"/>
    </location>
</feature>
<name>A0A2W5AVN2_9CORY</name>
<evidence type="ECO:0000256" key="8">
    <source>
        <dbReference type="SAM" id="MobiDB-lite"/>
    </source>
</evidence>
<dbReference type="AlphaFoldDB" id="A0A2W5AVN2"/>
<dbReference type="PANTHER" id="PTHR43289">
    <property type="entry name" value="MITOGEN-ACTIVATED PROTEIN KINASE KINASE KINASE 20-RELATED"/>
    <property type="match status" value="1"/>
</dbReference>
<feature type="region of interest" description="Disordered" evidence="8">
    <location>
        <begin position="406"/>
        <end position="547"/>
    </location>
</feature>
<dbReference type="GO" id="GO:0005524">
    <property type="term" value="F:ATP binding"/>
    <property type="evidence" value="ECO:0007669"/>
    <property type="project" value="UniProtKB-UniRule"/>
</dbReference>
<evidence type="ECO:0000256" key="1">
    <source>
        <dbReference type="ARBA" id="ARBA00012513"/>
    </source>
</evidence>